<gene>
    <name evidence="7" type="ORF">FB45DRAFT_927049</name>
</gene>
<dbReference type="PROSITE" id="PS00105">
    <property type="entry name" value="AA_TRANSFER_CLASS_1"/>
    <property type="match status" value="1"/>
</dbReference>
<keyword evidence="3" id="KW-0032">Aminotransferase</keyword>
<protein>
    <submittedName>
        <fullName evidence="7">PLP-dependent transferase</fullName>
    </submittedName>
</protein>
<reference evidence="7" key="1">
    <citation type="submission" date="2023-03" db="EMBL/GenBank/DDBJ databases">
        <title>Massive genome expansion in bonnet fungi (Mycena s.s.) driven by repeated elements and novel gene families across ecological guilds.</title>
        <authorList>
            <consortium name="Lawrence Berkeley National Laboratory"/>
            <person name="Harder C.B."/>
            <person name="Miyauchi S."/>
            <person name="Viragh M."/>
            <person name="Kuo A."/>
            <person name="Thoen E."/>
            <person name="Andreopoulos B."/>
            <person name="Lu D."/>
            <person name="Skrede I."/>
            <person name="Drula E."/>
            <person name="Henrissat B."/>
            <person name="Morin E."/>
            <person name="Kohler A."/>
            <person name="Barry K."/>
            <person name="LaButti K."/>
            <person name="Morin E."/>
            <person name="Salamov A."/>
            <person name="Lipzen A."/>
            <person name="Mereny Z."/>
            <person name="Hegedus B."/>
            <person name="Baldrian P."/>
            <person name="Stursova M."/>
            <person name="Weitz H."/>
            <person name="Taylor A."/>
            <person name="Grigoriev I.V."/>
            <person name="Nagy L.G."/>
            <person name="Martin F."/>
            <person name="Kauserud H."/>
        </authorList>
    </citation>
    <scope>NUCLEOTIDE SEQUENCE</scope>
    <source>
        <strain evidence="7">9284</strain>
    </source>
</reference>
<dbReference type="InterPro" id="IPR004838">
    <property type="entry name" value="NHTrfase_class1_PyrdxlP-BS"/>
</dbReference>
<dbReference type="InterPro" id="IPR050596">
    <property type="entry name" value="AspAT/PAT-like"/>
</dbReference>
<evidence type="ECO:0000256" key="2">
    <source>
        <dbReference type="ARBA" id="ARBA00007441"/>
    </source>
</evidence>
<keyword evidence="4 7" id="KW-0808">Transferase</keyword>
<evidence type="ECO:0000256" key="4">
    <source>
        <dbReference type="ARBA" id="ARBA00022679"/>
    </source>
</evidence>
<dbReference type="Pfam" id="PF00155">
    <property type="entry name" value="Aminotran_1_2"/>
    <property type="match status" value="1"/>
</dbReference>
<evidence type="ECO:0000256" key="3">
    <source>
        <dbReference type="ARBA" id="ARBA00022576"/>
    </source>
</evidence>
<sequence length="412" mass="44799">MSSLAFKLSRGIINTITPPIPLAYTWAEKYTGKHGPLLDMSQGSPGNPPQSALQSALSAASISTDSFRYANSSQGELVLRQAMAEEMCSDAVYGPGSDVTAEDLSLTAGCNMAFVATIMALADAGDEVILPVPWYFNHQMTLSMLNITTVPLETRPENGFIPSVAECRALITPKTRAIVLVTPNNPTGAIYSPGLIHSFFALAHEHKIALILDETYRDFITPPTPFPPHTLFANPTWRSTLIHLFSFSKAYAIPGHRLGLVAASPSFQTPLTTVLDSLQICAPRPIQLALSQPGLLSSLRPGVVETACTLEKRRALFGRILPRGWHVGSIGGYFAFVRHPFKGRNAVDVCRKLAEEVGVLVLPATFFRGGAGEASESWIRFSVANCDEEGIRGVYERLERCEEIPGWEIETE</sequence>
<dbReference type="GO" id="GO:0008483">
    <property type="term" value="F:transaminase activity"/>
    <property type="evidence" value="ECO:0007669"/>
    <property type="project" value="UniProtKB-KW"/>
</dbReference>
<proteinExistence type="inferred from homology"/>
<dbReference type="PANTHER" id="PTHR46383">
    <property type="entry name" value="ASPARTATE AMINOTRANSFERASE"/>
    <property type="match status" value="1"/>
</dbReference>
<feature type="domain" description="Aminotransferase class I/classII large" evidence="6">
    <location>
        <begin position="45"/>
        <end position="398"/>
    </location>
</feature>
<dbReference type="GO" id="GO:0006520">
    <property type="term" value="P:amino acid metabolic process"/>
    <property type="evidence" value="ECO:0007669"/>
    <property type="project" value="InterPro"/>
</dbReference>
<comment type="caution">
    <text evidence="7">The sequence shown here is derived from an EMBL/GenBank/DDBJ whole genome shotgun (WGS) entry which is preliminary data.</text>
</comment>
<dbReference type="Gene3D" id="3.40.640.10">
    <property type="entry name" value="Type I PLP-dependent aspartate aminotransferase-like (Major domain)"/>
    <property type="match status" value="1"/>
</dbReference>
<dbReference type="EMBL" id="JARKIF010000015">
    <property type="protein sequence ID" value="KAJ7622126.1"/>
    <property type="molecule type" value="Genomic_DNA"/>
</dbReference>
<keyword evidence="5" id="KW-0663">Pyridoxal phosphate</keyword>
<evidence type="ECO:0000313" key="8">
    <source>
        <dbReference type="Proteomes" id="UP001221142"/>
    </source>
</evidence>
<evidence type="ECO:0000259" key="6">
    <source>
        <dbReference type="Pfam" id="PF00155"/>
    </source>
</evidence>
<name>A0AAD7BIJ6_9AGAR</name>
<accession>A0AAD7BIJ6</accession>
<dbReference type="InterPro" id="IPR015421">
    <property type="entry name" value="PyrdxlP-dep_Trfase_major"/>
</dbReference>
<evidence type="ECO:0000313" key="7">
    <source>
        <dbReference type="EMBL" id="KAJ7622126.1"/>
    </source>
</evidence>
<dbReference type="PANTHER" id="PTHR46383:SF1">
    <property type="entry name" value="ASPARTATE AMINOTRANSFERASE"/>
    <property type="match status" value="1"/>
</dbReference>
<dbReference type="GO" id="GO:0030170">
    <property type="term" value="F:pyridoxal phosphate binding"/>
    <property type="evidence" value="ECO:0007669"/>
    <property type="project" value="InterPro"/>
</dbReference>
<comment type="similarity">
    <text evidence="2">Belongs to the class-I pyridoxal-phosphate-dependent aminotransferase family.</text>
</comment>
<dbReference type="SUPFAM" id="SSF53383">
    <property type="entry name" value="PLP-dependent transferases"/>
    <property type="match status" value="1"/>
</dbReference>
<evidence type="ECO:0000256" key="1">
    <source>
        <dbReference type="ARBA" id="ARBA00001933"/>
    </source>
</evidence>
<dbReference type="InterPro" id="IPR015424">
    <property type="entry name" value="PyrdxlP-dep_Trfase"/>
</dbReference>
<comment type="cofactor">
    <cofactor evidence="1">
        <name>pyridoxal 5'-phosphate</name>
        <dbReference type="ChEBI" id="CHEBI:597326"/>
    </cofactor>
</comment>
<dbReference type="InterPro" id="IPR004839">
    <property type="entry name" value="Aminotransferase_I/II_large"/>
</dbReference>
<dbReference type="Proteomes" id="UP001221142">
    <property type="component" value="Unassembled WGS sequence"/>
</dbReference>
<keyword evidence="8" id="KW-1185">Reference proteome</keyword>
<dbReference type="NCBIfam" id="NF005732">
    <property type="entry name" value="PRK07550.1"/>
    <property type="match status" value="1"/>
</dbReference>
<organism evidence="7 8">
    <name type="scientific">Roridomyces roridus</name>
    <dbReference type="NCBI Taxonomy" id="1738132"/>
    <lineage>
        <taxon>Eukaryota</taxon>
        <taxon>Fungi</taxon>
        <taxon>Dikarya</taxon>
        <taxon>Basidiomycota</taxon>
        <taxon>Agaricomycotina</taxon>
        <taxon>Agaricomycetes</taxon>
        <taxon>Agaricomycetidae</taxon>
        <taxon>Agaricales</taxon>
        <taxon>Marasmiineae</taxon>
        <taxon>Mycenaceae</taxon>
        <taxon>Roridomyces</taxon>
    </lineage>
</organism>
<evidence type="ECO:0000256" key="5">
    <source>
        <dbReference type="ARBA" id="ARBA00022898"/>
    </source>
</evidence>
<dbReference type="CDD" id="cd00609">
    <property type="entry name" value="AAT_like"/>
    <property type="match status" value="1"/>
</dbReference>
<dbReference type="AlphaFoldDB" id="A0AAD7BIJ6"/>